<accession>A0ABD0ZER1</accession>
<feature type="domain" description="NAC" evidence="6">
    <location>
        <begin position="7"/>
        <end position="177"/>
    </location>
</feature>
<evidence type="ECO:0000256" key="2">
    <source>
        <dbReference type="ARBA" id="ARBA00023125"/>
    </source>
</evidence>
<evidence type="ECO:0000256" key="1">
    <source>
        <dbReference type="ARBA" id="ARBA00023015"/>
    </source>
</evidence>
<dbReference type="PANTHER" id="PTHR31719:SF43">
    <property type="entry name" value="NAC TRANSCRIPTION FACTOR 56"/>
    <property type="match status" value="1"/>
</dbReference>
<name>A0ABD0ZER1_CARAN</name>
<keyword evidence="1" id="KW-0805">Transcription regulation</keyword>
<dbReference type="SUPFAM" id="SSF101941">
    <property type="entry name" value="NAC domain"/>
    <property type="match status" value="1"/>
</dbReference>
<dbReference type="AlphaFoldDB" id="A0ABD0ZER1"/>
<keyword evidence="8" id="KW-1185">Reference proteome</keyword>
<dbReference type="PROSITE" id="PS51005">
    <property type="entry name" value="NAC"/>
    <property type="match status" value="1"/>
</dbReference>
<evidence type="ECO:0000313" key="7">
    <source>
        <dbReference type="EMBL" id="KAL1193158.1"/>
    </source>
</evidence>
<dbReference type="Pfam" id="PF02365">
    <property type="entry name" value="NAM"/>
    <property type="match status" value="1"/>
</dbReference>
<keyword evidence="4" id="KW-0539">Nucleus</keyword>
<reference evidence="7 8" key="1">
    <citation type="submission" date="2024-04" db="EMBL/GenBank/DDBJ databases">
        <title>Genome assembly C_amara_ONT_v2.</title>
        <authorList>
            <person name="Yant L."/>
            <person name="Moore C."/>
            <person name="Slenker M."/>
        </authorList>
    </citation>
    <scope>NUCLEOTIDE SEQUENCE [LARGE SCALE GENOMIC DNA]</scope>
    <source>
        <tissue evidence="7">Leaf</tissue>
    </source>
</reference>
<dbReference type="Proteomes" id="UP001558713">
    <property type="component" value="Unassembled WGS sequence"/>
</dbReference>
<sequence length="302" mass="34477">MSNNYEEDVGIHFDPTDEELIKSYLTLKLRGEACGDIIATKDVYAKEPWLLVDHTNDPFFMEDVWYYFTPKKQVSEKKIGCGKNTKRRISGDNDGIDRGSWKQNYKENIIDEETGNIIGTKENLTYTTRNKKKLKRGDGTSALVPVPGREYSWIMNEYMLPDDGQFQTLVLCKIHKTKNLKNKDKNPHESSASSEQQPININSESVVADSSEHQQPLLWGANESEIPHTERTREHSGEGTMVRPQVEALSMTERVPEEKDEQVEATDEWIGDYMDKLETLNGSGSMDQNLLAQFASICFQRS</sequence>
<evidence type="ECO:0000313" key="8">
    <source>
        <dbReference type="Proteomes" id="UP001558713"/>
    </source>
</evidence>
<feature type="compositionally biased region" description="Polar residues" evidence="5">
    <location>
        <begin position="189"/>
        <end position="200"/>
    </location>
</feature>
<evidence type="ECO:0000256" key="5">
    <source>
        <dbReference type="SAM" id="MobiDB-lite"/>
    </source>
</evidence>
<dbReference type="GO" id="GO:0003677">
    <property type="term" value="F:DNA binding"/>
    <property type="evidence" value="ECO:0007669"/>
    <property type="project" value="UniProtKB-KW"/>
</dbReference>
<comment type="caution">
    <text evidence="7">The sequence shown here is derived from an EMBL/GenBank/DDBJ whole genome shotgun (WGS) entry which is preliminary data.</text>
</comment>
<evidence type="ECO:0000256" key="3">
    <source>
        <dbReference type="ARBA" id="ARBA00023163"/>
    </source>
</evidence>
<gene>
    <name evidence="7" type="ORF">V5N11_034577</name>
</gene>
<organism evidence="7 8">
    <name type="scientific">Cardamine amara subsp. amara</name>
    <dbReference type="NCBI Taxonomy" id="228776"/>
    <lineage>
        <taxon>Eukaryota</taxon>
        <taxon>Viridiplantae</taxon>
        <taxon>Streptophyta</taxon>
        <taxon>Embryophyta</taxon>
        <taxon>Tracheophyta</taxon>
        <taxon>Spermatophyta</taxon>
        <taxon>Magnoliopsida</taxon>
        <taxon>eudicotyledons</taxon>
        <taxon>Gunneridae</taxon>
        <taxon>Pentapetalae</taxon>
        <taxon>rosids</taxon>
        <taxon>malvids</taxon>
        <taxon>Brassicales</taxon>
        <taxon>Brassicaceae</taxon>
        <taxon>Cardamineae</taxon>
        <taxon>Cardamine</taxon>
    </lineage>
</organism>
<keyword evidence="2" id="KW-0238">DNA-binding</keyword>
<dbReference type="InterPro" id="IPR003441">
    <property type="entry name" value="NAC-dom"/>
</dbReference>
<feature type="region of interest" description="Disordered" evidence="5">
    <location>
        <begin position="180"/>
        <end position="200"/>
    </location>
</feature>
<dbReference type="Gene3D" id="2.170.150.80">
    <property type="entry name" value="NAC domain"/>
    <property type="match status" value="1"/>
</dbReference>
<proteinExistence type="predicted"/>
<evidence type="ECO:0000259" key="6">
    <source>
        <dbReference type="PROSITE" id="PS51005"/>
    </source>
</evidence>
<protein>
    <submittedName>
        <fullName evidence="7">NAC domain-containing protein 96</fullName>
    </submittedName>
</protein>
<dbReference type="InterPro" id="IPR036093">
    <property type="entry name" value="NAC_dom_sf"/>
</dbReference>
<evidence type="ECO:0000256" key="4">
    <source>
        <dbReference type="ARBA" id="ARBA00023242"/>
    </source>
</evidence>
<dbReference type="EMBL" id="JBANAX010000796">
    <property type="protein sequence ID" value="KAL1193158.1"/>
    <property type="molecule type" value="Genomic_DNA"/>
</dbReference>
<dbReference type="PANTHER" id="PTHR31719">
    <property type="entry name" value="NAC TRANSCRIPTION FACTOR 56"/>
    <property type="match status" value="1"/>
</dbReference>
<keyword evidence="3" id="KW-0804">Transcription</keyword>